<gene>
    <name evidence="1" type="ORF">TSAR_016067</name>
</gene>
<accession>A0A232FBJ9</accession>
<comment type="caution">
    <text evidence="1">The sequence shown here is derived from an EMBL/GenBank/DDBJ whole genome shotgun (WGS) entry which is preliminary data.</text>
</comment>
<organism evidence="1 2">
    <name type="scientific">Trichomalopsis sarcophagae</name>
    <dbReference type="NCBI Taxonomy" id="543379"/>
    <lineage>
        <taxon>Eukaryota</taxon>
        <taxon>Metazoa</taxon>
        <taxon>Ecdysozoa</taxon>
        <taxon>Arthropoda</taxon>
        <taxon>Hexapoda</taxon>
        <taxon>Insecta</taxon>
        <taxon>Pterygota</taxon>
        <taxon>Neoptera</taxon>
        <taxon>Endopterygota</taxon>
        <taxon>Hymenoptera</taxon>
        <taxon>Apocrita</taxon>
        <taxon>Proctotrupomorpha</taxon>
        <taxon>Chalcidoidea</taxon>
        <taxon>Pteromalidae</taxon>
        <taxon>Pteromalinae</taxon>
        <taxon>Trichomalopsis</taxon>
    </lineage>
</organism>
<protein>
    <submittedName>
        <fullName evidence="1">Uncharacterized protein</fullName>
    </submittedName>
</protein>
<dbReference type="EMBL" id="NNAY01000495">
    <property type="protein sequence ID" value="OXU28002.1"/>
    <property type="molecule type" value="Genomic_DNA"/>
</dbReference>
<reference evidence="1 2" key="1">
    <citation type="journal article" date="2017" name="Curr. Biol.">
        <title>The Evolution of Venom by Co-option of Single-Copy Genes.</title>
        <authorList>
            <person name="Martinson E.O."/>
            <person name="Mrinalini"/>
            <person name="Kelkar Y.D."/>
            <person name="Chang C.H."/>
            <person name="Werren J.H."/>
        </authorList>
    </citation>
    <scope>NUCLEOTIDE SEQUENCE [LARGE SCALE GENOMIC DNA]</scope>
    <source>
        <strain evidence="1 2">Alberta</strain>
        <tissue evidence="1">Whole body</tissue>
    </source>
</reference>
<keyword evidence="2" id="KW-1185">Reference proteome</keyword>
<sequence length="117" mass="12583">MPQAEVLCTTNRILIEVDGLAALSARVSLPQSVQRHPFVKHPRHQPITPAAVEEISNNFQTTLITCISASNEKISSPTNRRAVGLSGSLECRTNSSLALDAEEAATSFVGDRLDRSA</sequence>
<evidence type="ECO:0000313" key="1">
    <source>
        <dbReference type="EMBL" id="OXU28002.1"/>
    </source>
</evidence>
<dbReference type="AlphaFoldDB" id="A0A232FBJ9"/>
<evidence type="ECO:0000313" key="2">
    <source>
        <dbReference type="Proteomes" id="UP000215335"/>
    </source>
</evidence>
<proteinExistence type="predicted"/>
<name>A0A232FBJ9_9HYME</name>
<dbReference type="Proteomes" id="UP000215335">
    <property type="component" value="Unassembled WGS sequence"/>
</dbReference>